<dbReference type="EMBL" id="FOGT01000007">
    <property type="protein sequence ID" value="SES05952.1"/>
    <property type="molecule type" value="Genomic_DNA"/>
</dbReference>
<dbReference type="RefSeq" id="WP_093051260.1">
    <property type="nucleotide sequence ID" value="NZ_FOGT01000007.1"/>
</dbReference>
<dbReference type="Pfam" id="PF14503">
    <property type="entry name" value="YhfZ_C"/>
    <property type="match status" value="1"/>
</dbReference>
<organism evidence="3 4">
    <name type="scientific">Salipaludibacillus aurantiacus</name>
    <dbReference type="NCBI Taxonomy" id="1601833"/>
    <lineage>
        <taxon>Bacteria</taxon>
        <taxon>Bacillati</taxon>
        <taxon>Bacillota</taxon>
        <taxon>Bacilli</taxon>
        <taxon>Bacillales</taxon>
        <taxon>Bacillaceae</taxon>
    </lineage>
</organism>
<dbReference type="InterPro" id="IPR041444">
    <property type="entry name" value="HTH_41"/>
</dbReference>
<accession>A0A1H9U9D3</accession>
<feature type="domain" description="Uncharacterised protein YhfZ C-terminal" evidence="2">
    <location>
        <begin position="78"/>
        <end position="310"/>
    </location>
</feature>
<dbReference type="SUPFAM" id="SSF53850">
    <property type="entry name" value="Periplasmic binding protein-like II"/>
    <property type="match status" value="1"/>
</dbReference>
<evidence type="ECO:0000313" key="3">
    <source>
        <dbReference type="EMBL" id="SES05952.1"/>
    </source>
</evidence>
<gene>
    <name evidence="3" type="ORF">SAMN05518684_10750</name>
</gene>
<evidence type="ECO:0000313" key="4">
    <source>
        <dbReference type="Proteomes" id="UP000198571"/>
    </source>
</evidence>
<dbReference type="Proteomes" id="UP000198571">
    <property type="component" value="Unassembled WGS sequence"/>
</dbReference>
<evidence type="ECO:0000259" key="2">
    <source>
        <dbReference type="Pfam" id="PF14503"/>
    </source>
</evidence>
<dbReference type="Gene3D" id="3.40.190.10">
    <property type="entry name" value="Periplasmic binding protein-like II"/>
    <property type="match status" value="2"/>
</dbReference>
<dbReference type="NCBIfam" id="NF041241">
    <property type="entry name" value="YhfZ_full"/>
    <property type="match status" value="1"/>
</dbReference>
<name>A0A1H9U9D3_9BACI</name>
<reference evidence="4" key="1">
    <citation type="submission" date="2016-10" db="EMBL/GenBank/DDBJ databases">
        <authorList>
            <person name="Varghese N."/>
            <person name="Submissions S."/>
        </authorList>
    </citation>
    <scope>NUCLEOTIDE SEQUENCE [LARGE SCALE GENOMIC DNA]</scope>
    <source>
        <strain evidence="4">S9</strain>
    </source>
</reference>
<feature type="domain" description="YhfZ helix-turn-helix" evidence="1">
    <location>
        <begin position="31"/>
        <end position="74"/>
    </location>
</feature>
<protein>
    <submittedName>
        <fullName evidence="3">Helix-turn-helix domain-containing protein</fullName>
    </submittedName>
</protein>
<evidence type="ECO:0000259" key="1">
    <source>
        <dbReference type="Pfam" id="PF14502"/>
    </source>
</evidence>
<dbReference type="AlphaFoldDB" id="A0A1H9U9D3"/>
<proteinExistence type="predicted"/>
<keyword evidence="4" id="KW-1185">Reference proteome</keyword>
<sequence length="310" mass="34437">MAGKHEKLYSKNGLAAKHIAEALLKLEVPSRIPRVSDFVEDLSLGRGTVQGALKLLQEMGAITLETKGYQGTYLIRRDADMLMDIAGIGPIIGAMPLPYSKKYEGLATGVLKALDQSGYRGNLAFMRGANHRLQAVLANRYDFAIVSKMAAEKACAQSDNLEIVMSLGEKTYVTSHRVFFASPEEKELRSGMKVGIDYSSMDQAIITEYECQGLDVELKDVNYMQMFKMLKSKKIDAAVWNSDENLSFDLYPSVPVKAQASIKHSKKVSEASIVIESSREDIKSIFGKIPSQLICDIQKKVENEDMFPQY</sequence>
<dbReference type="OrthoDB" id="147067at2"/>
<dbReference type="Pfam" id="PF14502">
    <property type="entry name" value="HTH_41"/>
    <property type="match status" value="1"/>
</dbReference>
<dbReference type="InterPro" id="IPR032791">
    <property type="entry name" value="YhfZ_C"/>
</dbReference>
<dbReference type="STRING" id="1601833.SAMN05518684_10750"/>